<gene>
    <name evidence="5" type="primary">prmC</name>
    <name evidence="8" type="ORF">EV686_103125</name>
</gene>
<dbReference type="GO" id="GO:0003676">
    <property type="term" value="F:nucleic acid binding"/>
    <property type="evidence" value="ECO:0007669"/>
    <property type="project" value="InterPro"/>
</dbReference>
<dbReference type="InterPro" id="IPR019874">
    <property type="entry name" value="RF_methyltr_PrmC"/>
</dbReference>
<dbReference type="AlphaFoldDB" id="A0A4R3VAE8"/>
<evidence type="ECO:0000259" key="6">
    <source>
        <dbReference type="Pfam" id="PF05175"/>
    </source>
</evidence>
<dbReference type="EC" id="2.1.1.297" evidence="5"/>
<dbReference type="FunFam" id="3.40.50.150:FF:000053">
    <property type="entry name" value="Release factor glutamine methyltransferase"/>
    <property type="match status" value="1"/>
</dbReference>
<dbReference type="InterPro" id="IPR029063">
    <property type="entry name" value="SAM-dependent_MTases_sf"/>
</dbReference>
<dbReference type="Gene3D" id="1.10.8.10">
    <property type="entry name" value="DNA helicase RuvA subunit, C-terminal domain"/>
    <property type="match status" value="1"/>
</dbReference>
<evidence type="ECO:0000313" key="9">
    <source>
        <dbReference type="Proteomes" id="UP000294692"/>
    </source>
</evidence>
<dbReference type="Proteomes" id="UP000294692">
    <property type="component" value="Unassembled WGS sequence"/>
</dbReference>
<evidence type="ECO:0000256" key="5">
    <source>
        <dbReference type="HAMAP-Rule" id="MF_02126"/>
    </source>
</evidence>
<dbReference type="CDD" id="cd02440">
    <property type="entry name" value="AdoMet_MTases"/>
    <property type="match status" value="1"/>
</dbReference>
<keyword evidence="9" id="KW-1185">Reference proteome</keyword>
<evidence type="ECO:0000313" key="8">
    <source>
        <dbReference type="EMBL" id="TCV00544.1"/>
    </source>
</evidence>
<dbReference type="OrthoDB" id="9800643at2"/>
<keyword evidence="1 5" id="KW-0489">Methyltransferase</keyword>
<dbReference type="RefSeq" id="WP_132475139.1">
    <property type="nucleotide sequence ID" value="NZ_JBHRVM010000001.1"/>
</dbReference>
<dbReference type="HAMAP" id="MF_02126">
    <property type="entry name" value="RF_methyltr_PrmC"/>
    <property type="match status" value="1"/>
</dbReference>
<accession>A0A4R3VAE8</accession>
<evidence type="ECO:0000256" key="2">
    <source>
        <dbReference type="ARBA" id="ARBA00022679"/>
    </source>
</evidence>
<evidence type="ECO:0000256" key="1">
    <source>
        <dbReference type="ARBA" id="ARBA00022603"/>
    </source>
</evidence>
<dbReference type="NCBIfam" id="TIGR03534">
    <property type="entry name" value="RF_mod_PrmC"/>
    <property type="match status" value="1"/>
</dbReference>
<dbReference type="InterPro" id="IPR002052">
    <property type="entry name" value="DNA_methylase_N6_adenine_CS"/>
</dbReference>
<dbReference type="InterPro" id="IPR050320">
    <property type="entry name" value="N5-glutamine_MTase"/>
</dbReference>
<dbReference type="GO" id="GO:0032259">
    <property type="term" value="P:methylation"/>
    <property type="evidence" value="ECO:0007669"/>
    <property type="project" value="UniProtKB-KW"/>
</dbReference>
<dbReference type="PANTHER" id="PTHR18895:SF74">
    <property type="entry name" value="MTRF1L RELEASE FACTOR GLUTAMINE METHYLTRANSFERASE"/>
    <property type="match status" value="1"/>
</dbReference>
<name>A0A4R3VAE8_9BURK</name>
<feature type="domain" description="Methyltransferase small" evidence="6">
    <location>
        <begin position="101"/>
        <end position="195"/>
    </location>
</feature>
<proteinExistence type="inferred from homology"/>
<comment type="similarity">
    <text evidence="5">Belongs to the protein N5-glutamine methyltransferase family. PrmC subfamily.</text>
</comment>
<protein>
    <recommendedName>
        <fullName evidence="5">Release factor glutamine methyltransferase</fullName>
        <shortName evidence="5">RF MTase</shortName>
        <ecNumber evidence="5">2.1.1.297</ecNumber>
    </recommendedName>
    <alternativeName>
        <fullName evidence="5">N5-glutamine methyltransferase PrmC</fullName>
    </alternativeName>
    <alternativeName>
        <fullName evidence="5">Protein-(glutamine-N5) MTase PrmC</fullName>
    </alternativeName>
    <alternativeName>
        <fullName evidence="5">Protein-glutamine N-methyltransferase PrmC</fullName>
    </alternativeName>
</protein>
<keyword evidence="3 5" id="KW-0949">S-adenosyl-L-methionine</keyword>
<comment type="caution">
    <text evidence="8">The sequence shown here is derived from an EMBL/GenBank/DDBJ whole genome shotgun (WGS) entry which is preliminary data.</text>
</comment>
<dbReference type="PANTHER" id="PTHR18895">
    <property type="entry name" value="HEMK METHYLTRANSFERASE"/>
    <property type="match status" value="1"/>
</dbReference>
<organism evidence="8 9">
    <name type="scientific">Paracandidimonas soli</name>
    <dbReference type="NCBI Taxonomy" id="1917182"/>
    <lineage>
        <taxon>Bacteria</taxon>
        <taxon>Pseudomonadati</taxon>
        <taxon>Pseudomonadota</taxon>
        <taxon>Betaproteobacteria</taxon>
        <taxon>Burkholderiales</taxon>
        <taxon>Alcaligenaceae</taxon>
        <taxon>Paracandidimonas</taxon>
    </lineage>
</organism>
<evidence type="ECO:0000256" key="3">
    <source>
        <dbReference type="ARBA" id="ARBA00022691"/>
    </source>
</evidence>
<sequence length="280" mass="30337">MPGTLPGGGTRTIRETLRDASLPRSELQLLWQHVLGKPRSWLIAHDADTLAEEDVERFLQLRQRRQAGEPMAYLLGEREFMGHAFRVSPAVLIPRPETEHLVEHALAEAGSGRVRRLLDMGTGSGAIAVSIALANPALEIVATDASPEALALAQDNARRLSAGVCFLHGDWYDALAGQARFDMIVSNPPYIDSRDRHLEQGDLRFEPSMALTDGADGLQALRAIVDGAAHWLNPGGSLWLEHGWDQAASVRAMLAGAGFADVKSLTDLAGIERISGGRYL</sequence>
<dbReference type="NCBIfam" id="TIGR00536">
    <property type="entry name" value="hemK_fam"/>
    <property type="match status" value="1"/>
</dbReference>
<comment type="catalytic activity">
    <reaction evidence="4 5">
        <text>L-glutaminyl-[peptide chain release factor] + S-adenosyl-L-methionine = N(5)-methyl-L-glutaminyl-[peptide chain release factor] + S-adenosyl-L-homocysteine + H(+)</text>
        <dbReference type="Rhea" id="RHEA:42896"/>
        <dbReference type="Rhea" id="RHEA-COMP:10271"/>
        <dbReference type="Rhea" id="RHEA-COMP:10272"/>
        <dbReference type="ChEBI" id="CHEBI:15378"/>
        <dbReference type="ChEBI" id="CHEBI:30011"/>
        <dbReference type="ChEBI" id="CHEBI:57856"/>
        <dbReference type="ChEBI" id="CHEBI:59789"/>
        <dbReference type="ChEBI" id="CHEBI:61891"/>
        <dbReference type="EC" id="2.1.1.297"/>
    </reaction>
</comment>
<dbReference type="SUPFAM" id="SSF53335">
    <property type="entry name" value="S-adenosyl-L-methionine-dependent methyltransferases"/>
    <property type="match status" value="1"/>
</dbReference>
<dbReference type="Pfam" id="PF17827">
    <property type="entry name" value="PrmC_N"/>
    <property type="match status" value="1"/>
</dbReference>
<reference evidence="8 9" key="1">
    <citation type="submission" date="2019-03" db="EMBL/GenBank/DDBJ databases">
        <title>Genomic Encyclopedia of Type Strains, Phase IV (KMG-IV): sequencing the most valuable type-strain genomes for metagenomic binning, comparative biology and taxonomic classification.</title>
        <authorList>
            <person name="Goeker M."/>
        </authorList>
    </citation>
    <scope>NUCLEOTIDE SEQUENCE [LARGE SCALE GENOMIC DNA]</scope>
    <source>
        <strain evidence="8 9">DSM 100048</strain>
    </source>
</reference>
<evidence type="ECO:0000256" key="4">
    <source>
        <dbReference type="ARBA" id="ARBA00048391"/>
    </source>
</evidence>
<feature type="binding site" evidence="5">
    <location>
        <position position="171"/>
    </location>
    <ligand>
        <name>S-adenosyl-L-methionine</name>
        <dbReference type="ChEBI" id="CHEBI:59789"/>
    </ligand>
</feature>
<dbReference type="InterPro" id="IPR007848">
    <property type="entry name" value="Small_mtfrase_dom"/>
</dbReference>
<dbReference type="Gene3D" id="3.40.50.150">
    <property type="entry name" value="Vaccinia Virus protein VP39"/>
    <property type="match status" value="1"/>
</dbReference>
<dbReference type="GO" id="GO:0102559">
    <property type="term" value="F:peptide chain release factor N(5)-glutamine methyltransferase activity"/>
    <property type="evidence" value="ECO:0007669"/>
    <property type="project" value="UniProtKB-EC"/>
</dbReference>
<feature type="domain" description="Release factor glutamine methyltransferase N-terminal" evidence="7">
    <location>
        <begin position="12"/>
        <end position="76"/>
    </location>
</feature>
<dbReference type="InterPro" id="IPR004556">
    <property type="entry name" value="HemK-like"/>
</dbReference>
<keyword evidence="2 5" id="KW-0808">Transferase</keyword>
<dbReference type="InterPro" id="IPR040758">
    <property type="entry name" value="PrmC_N"/>
</dbReference>
<comment type="function">
    <text evidence="5">Methylates the class 1 translation termination release factors RF1/PrfA and RF2/PrfB on the glutamine residue of the universally conserved GGQ motif.</text>
</comment>
<dbReference type="PROSITE" id="PS00092">
    <property type="entry name" value="N6_MTASE"/>
    <property type="match status" value="1"/>
</dbReference>
<dbReference type="Pfam" id="PF05175">
    <property type="entry name" value="MTS"/>
    <property type="match status" value="1"/>
</dbReference>
<feature type="binding site" evidence="5">
    <location>
        <begin position="187"/>
        <end position="190"/>
    </location>
    <ligand>
        <name>substrate</name>
    </ligand>
</feature>
<evidence type="ECO:0000259" key="7">
    <source>
        <dbReference type="Pfam" id="PF17827"/>
    </source>
</evidence>
<feature type="binding site" evidence="5">
    <location>
        <begin position="121"/>
        <end position="125"/>
    </location>
    <ligand>
        <name>S-adenosyl-L-methionine</name>
        <dbReference type="ChEBI" id="CHEBI:59789"/>
    </ligand>
</feature>
<feature type="binding site" evidence="5">
    <location>
        <position position="187"/>
    </location>
    <ligand>
        <name>S-adenosyl-L-methionine</name>
        <dbReference type="ChEBI" id="CHEBI:59789"/>
    </ligand>
</feature>
<dbReference type="EMBL" id="SMBX01000003">
    <property type="protein sequence ID" value="TCV00544.1"/>
    <property type="molecule type" value="Genomic_DNA"/>
</dbReference>
<feature type="binding site" evidence="5">
    <location>
        <position position="144"/>
    </location>
    <ligand>
        <name>S-adenosyl-L-methionine</name>
        <dbReference type="ChEBI" id="CHEBI:59789"/>
    </ligand>
</feature>